<gene>
    <name evidence="2" type="ORF">C6I21_10380</name>
</gene>
<reference evidence="2 3" key="1">
    <citation type="submission" date="2018-03" db="EMBL/GenBank/DDBJ databases">
        <title>Bacillus urumqiensis sp. nov., a moderately haloalkaliphilic bacterium isolated from a salt lake.</title>
        <authorList>
            <person name="Zhao B."/>
            <person name="Liao Z."/>
        </authorList>
    </citation>
    <scope>NUCLEOTIDE SEQUENCE [LARGE SCALE GENOMIC DNA]</scope>
    <source>
        <strain evidence="2 3">BZ-SZ-XJ18</strain>
    </source>
</reference>
<accession>A0A2P6MFZ7</accession>
<sequence>MYILLAASLLMHLFTIYAIVVLFRRDSAQNNGDLERSKKEIEDLLEAYTEEMKEENERLVKTLERRSAQSENRTVDTNAAPEHTYSYNHKEPAAEEKPYLPPLPVEEEPSGTYETSTKAKVYQLQDQGYSIEETAKKLKMGAGEVELLVKFRS</sequence>
<evidence type="ECO:0000256" key="1">
    <source>
        <dbReference type="SAM" id="MobiDB-lite"/>
    </source>
</evidence>
<name>A0A2P6MFZ7_ALKUR</name>
<dbReference type="OrthoDB" id="1708317at2"/>
<protein>
    <recommendedName>
        <fullName evidence="4">Swarming motility protein SwrB</fullName>
    </recommendedName>
</protein>
<feature type="region of interest" description="Disordered" evidence="1">
    <location>
        <begin position="64"/>
        <end position="117"/>
    </location>
</feature>
<proteinExistence type="predicted"/>
<comment type="caution">
    <text evidence="2">The sequence shown here is derived from an EMBL/GenBank/DDBJ whole genome shotgun (WGS) entry which is preliminary data.</text>
</comment>
<evidence type="ECO:0008006" key="4">
    <source>
        <dbReference type="Google" id="ProtNLM"/>
    </source>
</evidence>
<dbReference type="Proteomes" id="UP000243650">
    <property type="component" value="Unassembled WGS sequence"/>
</dbReference>
<dbReference type="Pfam" id="PF19610">
    <property type="entry name" value="DUF6115"/>
    <property type="match status" value="1"/>
</dbReference>
<dbReference type="RefSeq" id="WP_105959404.1">
    <property type="nucleotide sequence ID" value="NZ_PVNS01000009.1"/>
</dbReference>
<dbReference type="AlphaFoldDB" id="A0A2P6MFZ7"/>
<dbReference type="EMBL" id="PVNS01000009">
    <property type="protein sequence ID" value="PRO65204.1"/>
    <property type="molecule type" value="Genomic_DNA"/>
</dbReference>
<feature type="compositionally biased region" description="Basic and acidic residues" evidence="1">
    <location>
        <begin position="88"/>
        <end position="98"/>
    </location>
</feature>
<dbReference type="InterPro" id="IPR046118">
    <property type="entry name" value="DUF6115"/>
</dbReference>
<keyword evidence="3" id="KW-1185">Reference proteome</keyword>
<organism evidence="2 3">
    <name type="scientific">Alkalicoccus urumqiensis</name>
    <name type="common">Bacillus urumqiensis</name>
    <dbReference type="NCBI Taxonomy" id="1548213"/>
    <lineage>
        <taxon>Bacteria</taxon>
        <taxon>Bacillati</taxon>
        <taxon>Bacillota</taxon>
        <taxon>Bacilli</taxon>
        <taxon>Bacillales</taxon>
        <taxon>Bacillaceae</taxon>
        <taxon>Alkalicoccus</taxon>
    </lineage>
</organism>
<evidence type="ECO:0000313" key="2">
    <source>
        <dbReference type="EMBL" id="PRO65204.1"/>
    </source>
</evidence>
<evidence type="ECO:0000313" key="3">
    <source>
        <dbReference type="Proteomes" id="UP000243650"/>
    </source>
</evidence>